<dbReference type="PANTHER" id="PTHR31662:SF68">
    <property type="entry name" value="DNA-BINDING STOREKEEPER PROTEIN TRANSCRIPTIONAL REGULATOR-LIKE PROTEIN-RELATED"/>
    <property type="match status" value="1"/>
</dbReference>
<keyword evidence="8" id="KW-1185">Reference proteome</keyword>
<dbReference type="InterPro" id="IPR007592">
    <property type="entry name" value="GEBP"/>
</dbReference>
<name>A0A087H2I1_ARAAL</name>
<sequence length="262" mass="30056">MAPLEDPPGDSSSDEGETESVEEEEANDVIEISSDSESSDSESETETDTVVVQPSVVSSSRRTKQPRVEETSTRMQTKRAKTDDEKKPYSQMLIEEDEIVILQGAIDFKLDKGKSFYQDQNEFYDFVKRSLNIDLSPHQLTEKVRSLNMKYIKGVEPTFLDAHDQKCFELAKVIDGLALELEKSEKIYEEDWFDKSYLVRAIASFGVSEDLVKQRWSMVAMETKKIIEDKWRELQAKEIEFMMLKTNFLCEVTSAMAKTLNP</sequence>
<protein>
    <submittedName>
        <fullName evidence="7">Uncharacterized protein</fullName>
    </submittedName>
</protein>
<dbReference type="GO" id="GO:0006355">
    <property type="term" value="P:regulation of DNA-templated transcription"/>
    <property type="evidence" value="ECO:0007669"/>
    <property type="project" value="InterPro"/>
</dbReference>
<dbReference type="InterPro" id="IPR053932">
    <property type="entry name" value="GeBP-like_DBD"/>
</dbReference>
<keyword evidence="3" id="KW-0804">Transcription</keyword>
<evidence type="ECO:0000259" key="6">
    <source>
        <dbReference type="Pfam" id="PF22757"/>
    </source>
</evidence>
<evidence type="ECO:0000259" key="5">
    <source>
        <dbReference type="Pfam" id="PF04504"/>
    </source>
</evidence>
<feature type="region of interest" description="Disordered" evidence="4">
    <location>
        <begin position="1"/>
        <end position="87"/>
    </location>
</feature>
<accession>A0A087H2I1</accession>
<evidence type="ECO:0000313" key="7">
    <source>
        <dbReference type="EMBL" id="KFK36333.1"/>
    </source>
</evidence>
<feature type="compositionally biased region" description="Acidic residues" evidence="4">
    <location>
        <begin position="12"/>
        <end position="28"/>
    </location>
</feature>
<evidence type="ECO:0000256" key="1">
    <source>
        <dbReference type="ARBA" id="ARBA00010820"/>
    </source>
</evidence>
<dbReference type="Pfam" id="PF22757">
    <property type="entry name" value="GeBP-like_C"/>
    <property type="match status" value="1"/>
</dbReference>
<dbReference type="PANTHER" id="PTHR31662">
    <property type="entry name" value="BNAANNG10740D PROTEIN-RELATED"/>
    <property type="match status" value="1"/>
</dbReference>
<dbReference type="Proteomes" id="UP000029120">
    <property type="component" value="Chromosome 4"/>
</dbReference>
<gene>
    <name evidence="7" type="ordered locus">AALP_Aa4g109100</name>
</gene>
<feature type="compositionally biased region" description="Acidic residues" evidence="4">
    <location>
        <begin position="37"/>
        <end position="47"/>
    </location>
</feature>
<comment type="similarity">
    <text evidence="1">Belongs to the GeBP family.</text>
</comment>
<feature type="compositionally biased region" description="Low complexity" evidence="4">
    <location>
        <begin position="48"/>
        <end position="60"/>
    </location>
</feature>
<dbReference type="OrthoDB" id="1112745at2759"/>
<dbReference type="Pfam" id="PF04504">
    <property type="entry name" value="GeBP-like_DBD"/>
    <property type="match status" value="1"/>
</dbReference>
<organism evidence="7 8">
    <name type="scientific">Arabis alpina</name>
    <name type="common">Alpine rock-cress</name>
    <dbReference type="NCBI Taxonomy" id="50452"/>
    <lineage>
        <taxon>Eukaryota</taxon>
        <taxon>Viridiplantae</taxon>
        <taxon>Streptophyta</taxon>
        <taxon>Embryophyta</taxon>
        <taxon>Tracheophyta</taxon>
        <taxon>Spermatophyta</taxon>
        <taxon>Magnoliopsida</taxon>
        <taxon>eudicotyledons</taxon>
        <taxon>Gunneridae</taxon>
        <taxon>Pentapetalae</taxon>
        <taxon>rosids</taxon>
        <taxon>malvids</taxon>
        <taxon>Brassicales</taxon>
        <taxon>Brassicaceae</taxon>
        <taxon>Arabideae</taxon>
        <taxon>Arabis</taxon>
    </lineage>
</organism>
<dbReference type="OMA" id="AKWIANW"/>
<evidence type="ECO:0000256" key="3">
    <source>
        <dbReference type="ARBA" id="ARBA00023163"/>
    </source>
</evidence>
<evidence type="ECO:0000313" key="8">
    <source>
        <dbReference type="Proteomes" id="UP000029120"/>
    </source>
</evidence>
<dbReference type="EMBL" id="CM002872">
    <property type="protein sequence ID" value="KFK36333.1"/>
    <property type="molecule type" value="Genomic_DNA"/>
</dbReference>
<evidence type="ECO:0000256" key="4">
    <source>
        <dbReference type="SAM" id="MobiDB-lite"/>
    </source>
</evidence>
<reference evidence="8" key="1">
    <citation type="journal article" date="2015" name="Nat. Plants">
        <title>Genome expansion of Arabis alpina linked with retrotransposition and reduced symmetric DNA methylation.</title>
        <authorList>
            <person name="Willing E.M."/>
            <person name="Rawat V."/>
            <person name="Mandakova T."/>
            <person name="Maumus F."/>
            <person name="James G.V."/>
            <person name="Nordstroem K.J."/>
            <person name="Becker C."/>
            <person name="Warthmann N."/>
            <person name="Chica C."/>
            <person name="Szarzynska B."/>
            <person name="Zytnicki M."/>
            <person name="Albani M.C."/>
            <person name="Kiefer C."/>
            <person name="Bergonzi S."/>
            <person name="Castaings L."/>
            <person name="Mateos J.L."/>
            <person name="Berns M.C."/>
            <person name="Bujdoso N."/>
            <person name="Piofczyk T."/>
            <person name="de Lorenzo L."/>
            <person name="Barrero-Sicilia C."/>
            <person name="Mateos I."/>
            <person name="Piednoel M."/>
            <person name="Hagmann J."/>
            <person name="Chen-Min-Tao R."/>
            <person name="Iglesias-Fernandez R."/>
            <person name="Schuster S.C."/>
            <person name="Alonso-Blanco C."/>
            <person name="Roudier F."/>
            <person name="Carbonero P."/>
            <person name="Paz-Ares J."/>
            <person name="Davis S.J."/>
            <person name="Pecinka A."/>
            <person name="Quesneville H."/>
            <person name="Colot V."/>
            <person name="Lysak M.A."/>
            <person name="Weigel D."/>
            <person name="Coupland G."/>
            <person name="Schneeberger K."/>
        </authorList>
    </citation>
    <scope>NUCLEOTIDE SEQUENCE [LARGE SCALE GENOMIC DNA]</scope>
    <source>
        <strain evidence="8">cv. Pajares</strain>
    </source>
</reference>
<proteinExistence type="inferred from homology"/>
<feature type="domain" description="Glabrous enhancer-binding protein-like C-terminal" evidence="6">
    <location>
        <begin position="191"/>
        <end position="258"/>
    </location>
</feature>
<feature type="domain" description="Glabrous enhancer-binding protein-like DBD" evidence="5">
    <location>
        <begin position="95"/>
        <end position="174"/>
    </location>
</feature>
<dbReference type="InterPro" id="IPR053933">
    <property type="entry name" value="GeBP-like_C"/>
</dbReference>
<dbReference type="GO" id="GO:0005634">
    <property type="term" value="C:nucleus"/>
    <property type="evidence" value="ECO:0007669"/>
    <property type="project" value="TreeGrafter"/>
</dbReference>
<dbReference type="AlphaFoldDB" id="A0A087H2I1"/>
<keyword evidence="2" id="KW-0805">Transcription regulation</keyword>
<dbReference type="Gramene" id="KFK36333">
    <property type="protein sequence ID" value="KFK36333"/>
    <property type="gene ID" value="AALP_AA4G109100"/>
</dbReference>
<evidence type="ECO:0000256" key="2">
    <source>
        <dbReference type="ARBA" id="ARBA00023015"/>
    </source>
</evidence>